<dbReference type="GO" id="GO:0004521">
    <property type="term" value="F:RNA endonuclease activity"/>
    <property type="evidence" value="ECO:0007669"/>
    <property type="project" value="InterPro"/>
</dbReference>
<sequence length="290" mass="32347">MQSMTGFGRGEARSEHVEITVEVSSVNRKSLEVGVSLPREWQSLERDVNEAVRGVALRGKVSVYVQVRKVGHGAGLDWDDEKVLATVRRLESFAHEHGMTIAPDGDLLLRVINSLDTGSTLPEAEVAQPLVMGALKQALEGFAAMRASEGEALKKDLLERLAFLEGQVVKMRETVADAVPTYREQLFARLQKAGLELELDDERVLKEIALFADRADIAEELTRLSSHLEQFKSTLDEDGAIGRKMDFLCQEIHREVNTSGSKANQLELTRLVIDCKNELERIREQAQNIE</sequence>
<evidence type="ECO:0000313" key="8">
    <source>
        <dbReference type="EMBL" id="MBC2594563.1"/>
    </source>
</evidence>
<dbReference type="GO" id="GO:0016787">
    <property type="term" value="F:hydrolase activity"/>
    <property type="evidence" value="ECO:0007669"/>
    <property type="project" value="UniProtKB-KW"/>
</dbReference>
<evidence type="ECO:0000259" key="6">
    <source>
        <dbReference type="Pfam" id="PF03755"/>
    </source>
</evidence>
<comment type="similarity">
    <text evidence="5">Belongs to the YicC/YloC family.</text>
</comment>
<accession>A0A842HDH4</accession>
<keyword evidence="9" id="KW-1185">Reference proteome</keyword>
<dbReference type="Proteomes" id="UP000546464">
    <property type="component" value="Unassembled WGS sequence"/>
</dbReference>
<dbReference type="Pfam" id="PF03755">
    <property type="entry name" value="YicC-like_N"/>
    <property type="match status" value="1"/>
</dbReference>
<evidence type="ECO:0000256" key="1">
    <source>
        <dbReference type="ARBA" id="ARBA00001968"/>
    </source>
</evidence>
<evidence type="ECO:0000259" key="7">
    <source>
        <dbReference type="Pfam" id="PF08340"/>
    </source>
</evidence>
<proteinExistence type="inferred from homology"/>
<name>A0A842HDH4_9BACT</name>
<dbReference type="NCBIfam" id="TIGR00255">
    <property type="entry name" value="YicC/YloC family endoribonuclease"/>
    <property type="match status" value="1"/>
</dbReference>
<dbReference type="RefSeq" id="WP_185675544.1">
    <property type="nucleotide sequence ID" value="NZ_JACHVB010000025.1"/>
</dbReference>
<evidence type="ECO:0000256" key="4">
    <source>
        <dbReference type="ARBA" id="ARBA00022801"/>
    </source>
</evidence>
<comment type="caution">
    <text evidence="8">The sequence shown here is derived from an EMBL/GenBank/DDBJ whole genome shotgun (WGS) entry which is preliminary data.</text>
</comment>
<dbReference type="Pfam" id="PF08340">
    <property type="entry name" value="YicC-like_C"/>
    <property type="match status" value="1"/>
</dbReference>
<evidence type="ECO:0000256" key="3">
    <source>
        <dbReference type="ARBA" id="ARBA00022759"/>
    </source>
</evidence>
<dbReference type="EMBL" id="JACHVB010000025">
    <property type="protein sequence ID" value="MBC2594563.1"/>
    <property type="molecule type" value="Genomic_DNA"/>
</dbReference>
<dbReference type="PANTHER" id="PTHR30636:SF3">
    <property type="entry name" value="UPF0701 PROTEIN YICC"/>
    <property type="match status" value="1"/>
</dbReference>
<dbReference type="InterPro" id="IPR005229">
    <property type="entry name" value="YicC/YloC-like"/>
</dbReference>
<feature type="domain" description="Endoribonuclease YicC-like C-terminal" evidence="7">
    <location>
        <begin position="173"/>
        <end position="290"/>
    </location>
</feature>
<feature type="domain" description="Endoribonuclease YicC-like N-terminal" evidence="6">
    <location>
        <begin position="1"/>
        <end position="155"/>
    </location>
</feature>
<protein>
    <submittedName>
        <fullName evidence="8">YicC family protein</fullName>
    </submittedName>
</protein>
<evidence type="ECO:0000256" key="2">
    <source>
        <dbReference type="ARBA" id="ARBA00022722"/>
    </source>
</evidence>
<dbReference type="PANTHER" id="PTHR30636">
    <property type="entry name" value="UPF0701 PROTEIN YICC"/>
    <property type="match status" value="1"/>
</dbReference>
<organism evidence="8 9">
    <name type="scientific">Ruficoccus amylovorans</name>
    <dbReference type="NCBI Taxonomy" id="1804625"/>
    <lineage>
        <taxon>Bacteria</taxon>
        <taxon>Pseudomonadati</taxon>
        <taxon>Verrucomicrobiota</taxon>
        <taxon>Opitutia</taxon>
        <taxon>Puniceicoccales</taxon>
        <taxon>Cerasicoccaceae</taxon>
        <taxon>Ruficoccus</taxon>
    </lineage>
</organism>
<evidence type="ECO:0000313" key="9">
    <source>
        <dbReference type="Proteomes" id="UP000546464"/>
    </source>
</evidence>
<keyword evidence="4" id="KW-0378">Hydrolase</keyword>
<dbReference type="AlphaFoldDB" id="A0A842HDH4"/>
<gene>
    <name evidence="8" type="ORF">H5P28_09860</name>
</gene>
<reference evidence="8 9" key="1">
    <citation type="submission" date="2020-07" db="EMBL/GenBank/DDBJ databases">
        <authorList>
            <person name="Feng X."/>
        </authorList>
    </citation>
    <scope>NUCLEOTIDE SEQUENCE [LARGE SCALE GENOMIC DNA]</scope>
    <source>
        <strain evidence="8 9">JCM31066</strain>
    </source>
</reference>
<dbReference type="InterPro" id="IPR013527">
    <property type="entry name" value="YicC-like_N"/>
</dbReference>
<dbReference type="InterPro" id="IPR013551">
    <property type="entry name" value="YicC-like_C"/>
</dbReference>
<keyword evidence="3" id="KW-0255">Endonuclease</keyword>
<comment type="cofactor">
    <cofactor evidence="1">
        <name>a divalent metal cation</name>
        <dbReference type="ChEBI" id="CHEBI:60240"/>
    </cofactor>
</comment>
<evidence type="ECO:0000256" key="5">
    <source>
        <dbReference type="ARBA" id="ARBA00035648"/>
    </source>
</evidence>
<keyword evidence="2" id="KW-0540">Nuclease</keyword>